<name>A0AAV4HP99_9GAST</name>
<evidence type="ECO:0000313" key="2">
    <source>
        <dbReference type="Proteomes" id="UP000762676"/>
    </source>
</evidence>
<dbReference type="EMBL" id="BMAT01002127">
    <property type="protein sequence ID" value="GFR99539.1"/>
    <property type="molecule type" value="Genomic_DNA"/>
</dbReference>
<proteinExistence type="predicted"/>
<sequence>MCMRTRQSRDRPFPLSKYDYNSTENAVVVVSSAFFSQITCPVQSPTGWRGRLIHVLAFRLDQCSAAEFCRFPRCVKLDNETGHCISQVNKSPGHLRVTWVKRLSPQLLKNHAFSTKDPLSLRNTKADSAETVKSCTGCGHESLPAQLASSMPVISSRPLTGGLLASEIHHCLPHFHRI</sequence>
<dbReference type="AlphaFoldDB" id="A0AAV4HP99"/>
<reference evidence="1 2" key="1">
    <citation type="journal article" date="2021" name="Elife">
        <title>Chloroplast acquisition without the gene transfer in kleptoplastic sea slugs, Plakobranchus ocellatus.</title>
        <authorList>
            <person name="Maeda T."/>
            <person name="Takahashi S."/>
            <person name="Yoshida T."/>
            <person name="Shimamura S."/>
            <person name="Takaki Y."/>
            <person name="Nagai Y."/>
            <person name="Toyoda A."/>
            <person name="Suzuki Y."/>
            <person name="Arimoto A."/>
            <person name="Ishii H."/>
            <person name="Satoh N."/>
            <person name="Nishiyama T."/>
            <person name="Hasebe M."/>
            <person name="Maruyama T."/>
            <person name="Minagawa J."/>
            <person name="Obokata J."/>
            <person name="Shigenobu S."/>
        </authorList>
    </citation>
    <scope>NUCLEOTIDE SEQUENCE [LARGE SCALE GENOMIC DNA]</scope>
</reference>
<accession>A0AAV4HP99</accession>
<dbReference type="Proteomes" id="UP000762676">
    <property type="component" value="Unassembled WGS sequence"/>
</dbReference>
<evidence type="ECO:0000313" key="1">
    <source>
        <dbReference type="EMBL" id="GFR99539.1"/>
    </source>
</evidence>
<comment type="caution">
    <text evidence="1">The sequence shown here is derived from an EMBL/GenBank/DDBJ whole genome shotgun (WGS) entry which is preliminary data.</text>
</comment>
<gene>
    <name evidence="1" type="ORF">ElyMa_001047900</name>
</gene>
<organism evidence="1 2">
    <name type="scientific">Elysia marginata</name>
    <dbReference type="NCBI Taxonomy" id="1093978"/>
    <lineage>
        <taxon>Eukaryota</taxon>
        <taxon>Metazoa</taxon>
        <taxon>Spiralia</taxon>
        <taxon>Lophotrochozoa</taxon>
        <taxon>Mollusca</taxon>
        <taxon>Gastropoda</taxon>
        <taxon>Heterobranchia</taxon>
        <taxon>Euthyneura</taxon>
        <taxon>Panpulmonata</taxon>
        <taxon>Sacoglossa</taxon>
        <taxon>Placobranchoidea</taxon>
        <taxon>Plakobranchidae</taxon>
        <taxon>Elysia</taxon>
    </lineage>
</organism>
<keyword evidence="2" id="KW-1185">Reference proteome</keyword>
<protein>
    <submittedName>
        <fullName evidence="1">Uncharacterized protein</fullName>
    </submittedName>
</protein>